<comment type="caution">
    <text evidence="2">The sequence shown here is derived from an EMBL/GenBank/DDBJ whole genome shotgun (WGS) entry which is preliminary data.</text>
</comment>
<reference evidence="2 3" key="1">
    <citation type="submission" date="2020-06" db="EMBL/GenBank/DDBJ databases">
        <title>Rhizobium sp.nov. isolated from the tomato plant.</title>
        <authorList>
            <person name="Thin K.K."/>
            <person name="Zhang X."/>
            <person name="He S."/>
        </authorList>
    </citation>
    <scope>NUCLEOTIDE SEQUENCE [LARGE SCALE GENOMIC DNA]</scope>
    <source>
        <strain evidence="2 3">DBTS2</strain>
    </source>
</reference>
<dbReference type="Proteomes" id="UP000659172">
    <property type="component" value="Unassembled WGS sequence"/>
</dbReference>
<dbReference type="RefSeq" id="WP_176948787.1">
    <property type="nucleotide sequence ID" value="NZ_JABXYK010000003.1"/>
</dbReference>
<name>A0ABX2QAK2_9HYPH</name>
<evidence type="ECO:0000256" key="1">
    <source>
        <dbReference type="SAM" id="MobiDB-lite"/>
    </source>
</evidence>
<sequence length="100" mass="11159">MASDRAGLIFREDYFDDPAGWAAVKALLVDVFGVDVKPLDRLGGPDRTLMSSAWFDEKRAMRREFFRLFDAARHRRTSGKSGRAAIGRSGAGISRQRPLS</sequence>
<keyword evidence="3" id="KW-1185">Reference proteome</keyword>
<dbReference type="EMBL" id="JABXYK010000003">
    <property type="protein sequence ID" value="NVP54759.1"/>
    <property type="molecule type" value="Genomic_DNA"/>
</dbReference>
<protein>
    <submittedName>
        <fullName evidence="2">Uncharacterized protein</fullName>
    </submittedName>
</protein>
<feature type="region of interest" description="Disordered" evidence="1">
    <location>
        <begin position="79"/>
        <end position="100"/>
    </location>
</feature>
<organism evidence="2 3">
    <name type="scientific">Mycoplana rhizolycopersici</name>
    <dbReference type="NCBI Taxonomy" id="2746702"/>
    <lineage>
        <taxon>Bacteria</taxon>
        <taxon>Pseudomonadati</taxon>
        <taxon>Pseudomonadota</taxon>
        <taxon>Alphaproteobacteria</taxon>
        <taxon>Hyphomicrobiales</taxon>
        <taxon>Rhizobiaceae</taxon>
        <taxon>Mycoplana</taxon>
    </lineage>
</organism>
<accession>A0ABX2QAK2</accession>
<evidence type="ECO:0000313" key="3">
    <source>
        <dbReference type="Proteomes" id="UP000659172"/>
    </source>
</evidence>
<proteinExistence type="predicted"/>
<evidence type="ECO:0000313" key="2">
    <source>
        <dbReference type="EMBL" id="NVP54759.1"/>
    </source>
</evidence>
<feature type="compositionally biased region" description="Low complexity" evidence="1">
    <location>
        <begin position="81"/>
        <end position="100"/>
    </location>
</feature>
<gene>
    <name evidence="2" type="ORF">HV823_05770</name>
</gene>